<accession>A0A834WYN0</accession>
<dbReference type="EMBL" id="JAAIUW010000004">
    <property type="protein sequence ID" value="KAF7834833.1"/>
    <property type="molecule type" value="Genomic_DNA"/>
</dbReference>
<reference evidence="1" key="1">
    <citation type="submission" date="2020-09" db="EMBL/GenBank/DDBJ databases">
        <title>Genome-Enabled Discovery of Anthraquinone Biosynthesis in Senna tora.</title>
        <authorList>
            <person name="Kang S.-H."/>
            <person name="Pandey R.P."/>
            <person name="Lee C.-M."/>
            <person name="Sim J.-S."/>
            <person name="Jeong J.-T."/>
            <person name="Choi B.-S."/>
            <person name="Jung M."/>
            <person name="Ginzburg D."/>
            <person name="Zhao K."/>
            <person name="Won S.Y."/>
            <person name="Oh T.-J."/>
            <person name="Yu Y."/>
            <person name="Kim N.-H."/>
            <person name="Lee O.R."/>
            <person name="Lee T.-H."/>
            <person name="Bashyal P."/>
            <person name="Kim T.-S."/>
            <person name="Lee W.-H."/>
            <person name="Kawkins C."/>
            <person name="Kim C.-K."/>
            <person name="Kim J.S."/>
            <person name="Ahn B.O."/>
            <person name="Rhee S.Y."/>
            <person name="Sohng J.K."/>
        </authorList>
    </citation>
    <scope>NUCLEOTIDE SEQUENCE</scope>
    <source>
        <tissue evidence="1">Leaf</tissue>
    </source>
</reference>
<evidence type="ECO:0000313" key="2">
    <source>
        <dbReference type="Proteomes" id="UP000634136"/>
    </source>
</evidence>
<sequence length="44" mass="5228">MDKGKKIMVSEKPNPWDQEDYFEVRTKEADEDEEEEASHPIMSQ</sequence>
<gene>
    <name evidence="1" type="ORF">G2W53_009692</name>
</gene>
<proteinExistence type="predicted"/>
<keyword evidence="2" id="KW-1185">Reference proteome</keyword>
<dbReference type="Proteomes" id="UP000634136">
    <property type="component" value="Unassembled WGS sequence"/>
</dbReference>
<protein>
    <submittedName>
        <fullName evidence="1">Uncharacterized protein</fullName>
    </submittedName>
</protein>
<evidence type="ECO:0000313" key="1">
    <source>
        <dbReference type="EMBL" id="KAF7834833.1"/>
    </source>
</evidence>
<comment type="caution">
    <text evidence="1">The sequence shown here is derived from an EMBL/GenBank/DDBJ whole genome shotgun (WGS) entry which is preliminary data.</text>
</comment>
<name>A0A834WYN0_9FABA</name>
<dbReference type="AlphaFoldDB" id="A0A834WYN0"/>
<organism evidence="1 2">
    <name type="scientific">Senna tora</name>
    <dbReference type="NCBI Taxonomy" id="362788"/>
    <lineage>
        <taxon>Eukaryota</taxon>
        <taxon>Viridiplantae</taxon>
        <taxon>Streptophyta</taxon>
        <taxon>Embryophyta</taxon>
        <taxon>Tracheophyta</taxon>
        <taxon>Spermatophyta</taxon>
        <taxon>Magnoliopsida</taxon>
        <taxon>eudicotyledons</taxon>
        <taxon>Gunneridae</taxon>
        <taxon>Pentapetalae</taxon>
        <taxon>rosids</taxon>
        <taxon>fabids</taxon>
        <taxon>Fabales</taxon>
        <taxon>Fabaceae</taxon>
        <taxon>Caesalpinioideae</taxon>
        <taxon>Cassia clade</taxon>
        <taxon>Senna</taxon>
    </lineage>
</organism>